<evidence type="ECO:0000256" key="2">
    <source>
        <dbReference type="ARBA" id="ARBA00022679"/>
    </source>
</evidence>
<evidence type="ECO:0000256" key="3">
    <source>
        <dbReference type="ARBA" id="ARBA00022695"/>
    </source>
</evidence>
<feature type="region of interest" description="Disordered" evidence="8">
    <location>
        <begin position="505"/>
        <end position="543"/>
    </location>
</feature>
<dbReference type="InterPro" id="IPR041588">
    <property type="entry name" value="Integrase_H2C2"/>
</dbReference>
<dbReference type="GO" id="GO:0003964">
    <property type="term" value="F:RNA-directed DNA polymerase activity"/>
    <property type="evidence" value="ECO:0007669"/>
    <property type="project" value="UniProtKB-KW"/>
</dbReference>
<dbReference type="Gene3D" id="3.10.10.10">
    <property type="entry name" value="HIV Type 1 Reverse Transcriptase, subunit A, domain 1"/>
    <property type="match status" value="1"/>
</dbReference>
<dbReference type="CDD" id="cd01647">
    <property type="entry name" value="RT_LTR"/>
    <property type="match status" value="1"/>
</dbReference>
<proteinExistence type="predicted"/>
<keyword evidence="3" id="KW-0548">Nucleotidyltransferase</keyword>
<feature type="domain" description="Integrase catalytic" evidence="12">
    <location>
        <begin position="656"/>
        <end position="821"/>
    </location>
</feature>
<dbReference type="Proteomes" id="UP000265515">
    <property type="component" value="Unassembled WGS sequence"/>
</dbReference>
<dbReference type="SMART" id="SM00220">
    <property type="entry name" value="S_TKc"/>
    <property type="match status" value="1"/>
</dbReference>
<dbReference type="SUPFAM" id="SSF56672">
    <property type="entry name" value="DNA/RNA polymerases"/>
    <property type="match status" value="1"/>
</dbReference>
<evidence type="ECO:0000313" key="14">
    <source>
        <dbReference type="Proteomes" id="UP000265515"/>
    </source>
</evidence>
<evidence type="ECO:0000259" key="10">
    <source>
        <dbReference type="PROSITE" id="PS50011"/>
    </source>
</evidence>
<comment type="caution">
    <text evidence="13">The sequence shown here is derived from an EMBL/GenBank/DDBJ whole genome shotgun (WGS) entry which is preliminary data.</text>
</comment>
<dbReference type="InterPro" id="IPR015943">
    <property type="entry name" value="WD40/YVTN_repeat-like_dom_sf"/>
</dbReference>
<dbReference type="InterPro" id="IPR012337">
    <property type="entry name" value="RNaseH-like_sf"/>
</dbReference>
<evidence type="ECO:0000256" key="6">
    <source>
        <dbReference type="ARBA" id="ARBA00022801"/>
    </source>
</evidence>
<dbReference type="OrthoDB" id="3256376at2759"/>
<dbReference type="PROSITE" id="PS50994">
    <property type="entry name" value="INTEGRASE"/>
    <property type="match status" value="1"/>
</dbReference>
<evidence type="ECO:0000259" key="12">
    <source>
        <dbReference type="PROSITE" id="PS50994"/>
    </source>
</evidence>
<keyword evidence="9" id="KW-1133">Transmembrane helix</keyword>
<dbReference type="PANTHER" id="PTHR37984">
    <property type="entry name" value="PROTEIN CBG26694"/>
    <property type="match status" value="1"/>
</dbReference>
<dbReference type="EMBL" id="BFEA01001192">
    <property type="protein sequence ID" value="GBG92987.1"/>
    <property type="molecule type" value="Genomic_DNA"/>
</dbReference>
<dbReference type="Gene3D" id="3.30.200.20">
    <property type="entry name" value="Phosphorylase Kinase, domain 1"/>
    <property type="match status" value="1"/>
</dbReference>
<dbReference type="GO" id="GO:0004672">
    <property type="term" value="F:protein kinase activity"/>
    <property type="evidence" value="ECO:0007669"/>
    <property type="project" value="InterPro"/>
</dbReference>
<dbReference type="GO" id="GO:0004601">
    <property type="term" value="F:peroxidase activity"/>
    <property type="evidence" value="ECO:0007669"/>
    <property type="project" value="InterPro"/>
</dbReference>
<keyword evidence="9" id="KW-0472">Membrane</keyword>
<organism evidence="13 14">
    <name type="scientific">Chara braunii</name>
    <name type="common">Braun's stonewort</name>
    <dbReference type="NCBI Taxonomy" id="69332"/>
    <lineage>
        <taxon>Eukaryota</taxon>
        <taxon>Viridiplantae</taxon>
        <taxon>Streptophyta</taxon>
        <taxon>Charophyceae</taxon>
        <taxon>Charales</taxon>
        <taxon>Characeae</taxon>
        <taxon>Chara</taxon>
    </lineage>
</organism>
<dbReference type="Pfam" id="PF17921">
    <property type="entry name" value="Integrase_H2C2"/>
    <property type="match status" value="1"/>
</dbReference>
<name>A0A388MEK3_CHABU</name>
<evidence type="ECO:0000256" key="9">
    <source>
        <dbReference type="SAM" id="Phobius"/>
    </source>
</evidence>
<dbReference type="Pfam" id="PF07714">
    <property type="entry name" value="PK_Tyr_Ser-Thr"/>
    <property type="match status" value="1"/>
</dbReference>
<dbReference type="Gene3D" id="1.10.340.70">
    <property type="match status" value="1"/>
</dbReference>
<dbReference type="InterPro" id="IPR016119">
    <property type="entry name" value="Br/Cl_peroxidase_C"/>
</dbReference>
<dbReference type="InterPro" id="IPR008271">
    <property type="entry name" value="Ser/Thr_kinase_AS"/>
</dbReference>
<evidence type="ECO:0000256" key="4">
    <source>
        <dbReference type="ARBA" id="ARBA00022722"/>
    </source>
</evidence>
<dbReference type="GO" id="GO:0004519">
    <property type="term" value="F:endonuclease activity"/>
    <property type="evidence" value="ECO:0007669"/>
    <property type="project" value="UniProtKB-KW"/>
</dbReference>
<dbReference type="PROSITE" id="PS50011">
    <property type="entry name" value="PROTEIN_KINASE_DOM"/>
    <property type="match status" value="1"/>
</dbReference>
<protein>
    <recommendedName>
        <fullName evidence="15">Reverse transcriptase</fullName>
    </recommendedName>
</protein>
<dbReference type="Gene3D" id="3.30.420.10">
    <property type="entry name" value="Ribonuclease H-like superfamily/Ribonuclease H"/>
    <property type="match status" value="1"/>
</dbReference>
<dbReference type="InterPro" id="IPR050951">
    <property type="entry name" value="Retrovirus_Pol_polyprotein"/>
</dbReference>
<dbReference type="InterPro" id="IPR001245">
    <property type="entry name" value="Ser-Thr/Tyr_kinase_cat_dom"/>
</dbReference>
<reference evidence="13 14" key="1">
    <citation type="journal article" date="2018" name="Cell">
        <title>The Chara Genome: Secondary Complexity and Implications for Plant Terrestrialization.</title>
        <authorList>
            <person name="Nishiyama T."/>
            <person name="Sakayama H."/>
            <person name="Vries J.D."/>
            <person name="Buschmann H."/>
            <person name="Saint-Marcoux D."/>
            <person name="Ullrich K.K."/>
            <person name="Haas F.B."/>
            <person name="Vanderstraeten L."/>
            <person name="Becker D."/>
            <person name="Lang D."/>
            <person name="Vosolsobe S."/>
            <person name="Rombauts S."/>
            <person name="Wilhelmsson P.K.I."/>
            <person name="Janitza P."/>
            <person name="Kern R."/>
            <person name="Heyl A."/>
            <person name="Rumpler F."/>
            <person name="Villalobos L.I.A.C."/>
            <person name="Clay J.M."/>
            <person name="Skokan R."/>
            <person name="Toyoda A."/>
            <person name="Suzuki Y."/>
            <person name="Kagoshima H."/>
            <person name="Schijlen E."/>
            <person name="Tajeshwar N."/>
            <person name="Catarino B."/>
            <person name="Hetherington A.J."/>
            <person name="Saltykova A."/>
            <person name="Bonnot C."/>
            <person name="Breuninger H."/>
            <person name="Symeonidi A."/>
            <person name="Radhakrishnan G.V."/>
            <person name="Van Nieuwerburgh F."/>
            <person name="Deforce D."/>
            <person name="Chang C."/>
            <person name="Karol K.G."/>
            <person name="Hedrich R."/>
            <person name="Ulvskov P."/>
            <person name="Glockner G."/>
            <person name="Delwiche C.F."/>
            <person name="Petrasek J."/>
            <person name="Van de Peer Y."/>
            <person name="Friml J."/>
            <person name="Beilby M."/>
            <person name="Dolan L."/>
            <person name="Kohara Y."/>
            <person name="Sugano S."/>
            <person name="Fujiyama A."/>
            <person name="Delaux P.-M."/>
            <person name="Quint M."/>
            <person name="TheiBen G."/>
            <person name="Hagemann M."/>
            <person name="Harholt J."/>
            <person name="Dunand C."/>
            <person name="Zachgo S."/>
            <person name="Langdale J."/>
            <person name="Maumus F."/>
            <person name="Straeten D.V.D."/>
            <person name="Gould S.B."/>
            <person name="Rensing S.A."/>
        </authorList>
    </citation>
    <scope>NUCLEOTIDE SEQUENCE [LARGE SCALE GENOMIC DNA]</scope>
    <source>
        <strain evidence="13 14">S276</strain>
    </source>
</reference>
<dbReference type="Pfam" id="PF00078">
    <property type="entry name" value="RVT_1"/>
    <property type="match status" value="1"/>
</dbReference>
<dbReference type="Gene3D" id="3.30.70.270">
    <property type="match status" value="2"/>
</dbReference>
<dbReference type="InterPro" id="IPR043128">
    <property type="entry name" value="Rev_trsase/Diguanyl_cyclase"/>
</dbReference>
<dbReference type="PROSITE" id="PS00108">
    <property type="entry name" value="PROTEIN_KINASE_ST"/>
    <property type="match status" value="1"/>
</dbReference>
<keyword evidence="9" id="KW-0812">Transmembrane</keyword>
<evidence type="ECO:0000313" key="13">
    <source>
        <dbReference type="EMBL" id="GBG92987.1"/>
    </source>
</evidence>
<dbReference type="InterPro" id="IPR036397">
    <property type="entry name" value="RNaseH_sf"/>
</dbReference>
<keyword evidence="2" id="KW-0808">Transferase</keyword>
<dbReference type="Gene3D" id="2.130.10.10">
    <property type="entry name" value="YVTN repeat-like/Quinoprotein amine dehydrogenase"/>
    <property type="match status" value="1"/>
</dbReference>
<dbReference type="PANTHER" id="PTHR37984:SF5">
    <property type="entry name" value="PROTEIN NYNRIN-LIKE"/>
    <property type="match status" value="1"/>
</dbReference>
<dbReference type="InterPro" id="IPR000477">
    <property type="entry name" value="RT_dom"/>
</dbReference>
<keyword evidence="7" id="KW-0695">RNA-directed DNA polymerase</keyword>
<evidence type="ECO:0000256" key="1">
    <source>
        <dbReference type="ARBA" id="ARBA00022670"/>
    </source>
</evidence>
<dbReference type="SUPFAM" id="SSF75011">
    <property type="entry name" value="3-carboxy-cis,cis-mucoante lactonizing enzyme"/>
    <property type="match status" value="1"/>
</dbReference>
<dbReference type="SUPFAM" id="SSF56112">
    <property type="entry name" value="Protein kinase-like (PK-like)"/>
    <property type="match status" value="1"/>
</dbReference>
<feature type="domain" description="Protein kinase" evidence="10">
    <location>
        <begin position="1591"/>
        <end position="1892"/>
    </location>
</feature>
<feature type="domain" description="Reverse transcriptase" evidence="11">
    <location>
        <begin position="219"/>
        <end position="433"/>
    </location>
</feature>
<dbReference type="SUPFAM" id="SSF53098">
    <property type="entry name" value="Ribonuclease H-like"/>
    <property type="match status" value="1"/>
</dbReference>
<dbReference type="Gramene" id="GBG92987">
    <property type="protein sequence ID" value="GBG92987"/>
    <property type="gene ID" value="CBR_g58072"/>
</dbReference>
<dbReference type="GO" id="GO:0003676">
    <property type="term" value="F:nucleic acid binding"/>
    <property type="evidence" value="ECO:0007669"/>
    <property type="project" value="InterPro"/>
</dbReference>
<keyword evidence="1" id="KW-0645">Protease</keyword>
<dbReference type="InterPro" id="IPR036938">
    <property type="entry name" value="PAP2/HPO_sf"/>
</dbReference>
<dbReference type="GO" id="GO:0008233">
    <property type="term" value="F:peptidase activity"/>
    <property type="evidence" value="ECO:0007669"/>
    <property type="project" value="UniProtKB-KW"/>
</dbReference>
<dbReference type="InterPro" id="IPR011009">
    <property type="entry name" value="Kinase-like_dom_sf"/>
</dbReference>
<keyword evidence="4" id="KW-0540">Nuclease</keyword>
<evidence type="ECO:0000256" key="8">
    <source>
        <dbReference type="SAM" id="MobiDB-lite"/>
    </source>
</evidence>
<accession>A0A388MEK3</accession>
<dbReference type="PROSITE" id="PS50878">
    <property type="entry name" value="RT_POL"/>
    <property type="match status" value="1"/>
</dbReference>
<dbReference type="InterPro" id="IPR001584">
    <property type="entry name" value="Integrase_cat-core"/>
</dbReference>
<dbReference type="InterPro" id="IPR000719">
    <property type="entry name" value="Prot_kinase_dom"/>
</dbReference>
<keyword evidence="6" id="KW-0378">Hydrolase</keyword>
<dbReference type="GO" id="GO:0006508">
    <property type="term" value="P:proteolysis"/>
    <property type="evidence" value="ECO:0007669"/>
    <property type="project" value="UniProtKB-KW"/>
</dbReference>
<gene>
    <name evidence="13" type="ORF">CBR_g58072</name>
</gene>
<dbReference type="GO" id="GO:0015074">
    <property type="term" value="P:DNA integration"/>
    <property type="evidence" value="ECO:0007669"/>
    <property type="project" value="InterPro"/>
</dbReference>
<evidence type="ECO:0000256" key="5">
    <source>
        <dbReference type="ARBA" id="ARBA00022759"/>
    </source>
</evidence>
<dbReference type="SUPFAM" id="SSF48317">
    <property type="entry name" value="Acid phosphatase/Vanadium-dependent haloperoxidase"/>
    <property type="match status" value="1"/>
</dbReference>
<keyword evidence="5" id="KW-0255">Endonuclease</keyword>
<evidence type="ECO:0000256" key="7">
    <source>
        <dbReference type="ARBA" id="ARBA00022918"/>
    </source>
</evidence>
<dbReference type="Gene3D" id="1.10.606.10">
    <property type="entry name" value="Vanadium-containing Chloroperoxidase, domain 2"/>
    <property type="match status" value="1"/>
</dbReference>
<evidence type="ECO:0000259" key="11">
    <source>
        <dbReference type="PROSITE" id="PS50878"/>
    </source>
</evidence>
<evidence type="ECO:0008006" key="15">
    <source>
        <dbReference type="Google" id="ProtNLM"/>
    </source>
</evidence>
<dbReference type="InterPro" id="IPR043502">
    <property type="entry name" value="DNA/RNA_pol_sf"/>
</dbReference>
<dbReference type="Gene3D" id="1.10.510.10">
    <property type="entry name" value="Transferase(Phosphotransferase) domain 1"/>
    <property type="match status" value="1"/>
</dbReference>
<dbReference type="FunFam" id="3.10.10.10:FF:000007">
    <property type="entry name" value="Retrovirus-related Pol polyprotein from transposon 17.6-like Protein"/>
    <property type="match status" value="1"/>
</dbReference>
<dbReference type="FunFam" id="3.30.70.270:FF:000020">
    <property type="entry name" value="Transposon Tf2-6 polyprotein-like Protein"/>
    <property type="match status" value="1"/>
</dbReference>
<keyword evidence="14" id="KW-1185">Reference proteome</keyword>
<dbReference type="GO" id="GO:0005524">
    <property type="term" value="F:ATP binding"/>
    <property type="evidence" value="ECO:0007669"/>
    <property type="project" value="InterPro"/>
</dbReference>
<feature type="transmembrane region" description="Helical" evidence="9">
    <location>
        <begin position="1481"/>
        <end position="1503"/>
    </location>
</feature>
<sequence>METGYDFILGTPWSHRFRSTKADWATNTLVLKTKCGQTYRVPFIGTTATPRPDPPPPEPSVPTPFPSITITSPRQFAYFIGQDDVTFFMVNVTDLLHYDPPCPDAELIPLEPDPPSISMAPISISQPPSSVESTLSSRADADAEELTRYTAGVEPAVRDLIREYHDVFQSSFSYADIPPMRDVEHSIQLVPDYRVHHQAPYRLSIPEATELKHQLEELLRLGFIKPSNSPWGAPVLFARKADETLCLCIDYRGLNRYTVKNNYPMPRSDELFDRLAGNRFFTKIDLRSGYHQIHVVAADQPKTAFRSRFGHYEFTVMPFGLTNAPATFQRAMRDIFRDILEQYVLVYLDDILVYSRTLEEHLRHLRDVLDRLRRHGFYAMLSKCRFAQHKVDFLEHYVSDQGLHMDDAKITSIAEWPAHTSAKQLRSFLGLTSYYSNFIRGYTRYSYVLTSTLLWKNPPWAWTPLHEDAFRALKKAVTCAPVLHLPDASDFAVGAVLSQVFPSSPDSSHPLIPRFPPPTPTTASRLTPTRPATDEPSIDYSPTIAEDGTIETRSGDCPIAFYSRQLLPAEINYTADEREGTREPRICVLSTGQLRVRAVAEFHDQAAVGHMGFHKTLALVSRLYIWPKRKDFVKDLAECPTCQEVYSANHLPYGLLQPLPIPEGRWQFISMDFIGPLRPPTLRGHDAILVVVDRFTKRARFVLCRYAISAREVADIMFDRVVRDHDLPLSIISDRDPRFTSRFLRWLDEVYDTQLRFSSSYDPQTDGQTEIMNMTLGDILRKIARDDQQWDLHLAHAEIAYNHAVSPAMGMSPYYCDLGYHPRVPADFLRPSQMHPDTSSGGTQVPGATPDIRNILVGDIWFRAAIQVLPETTSLWDSAFVFASIAASIYDTFVVQLYIKGQVSVWGPLTAIRQGDAQHPPDPTWMPVQLTIDPEYPSGTVVLATAGLHALESYLGTSDVSFTVTSLGITRTFRSLYEYIDFAAEHSLEACSIGGVGRVSGGGGGGEGGVGGRVERGEGGRAGGGGGGGYNEQNGSSPLLSWRTTTALTSGSNHGSILSVNPVVGVEARVLIGPPSPSSIVVLNLDLVDSGGTADAVLSEPAAPPFDAPATPTYSCSSIIQNIVVHQTQTHFFYLLKEMCYDYANRTELLTRYSVRRADLASHSETVVVGRQLLTYWWLANNASGDANRSPDIDGIGAIGRQAMAFLYGSMAPSTNGKYLLLATGIKYGVPSHIVFLNAENGSRLAFKVDAYNPQSVAFDARTSRLYIADFKPNETLRILSAVLTIGENDLPTGRVISFGNAATFTPASYPTIKDVQFGAQSLDPGGLCLYVGDEKNHTVRAINLTAPDASSPIVVAGLGTKGDDDGDALKATFSSPFEPVVTADGCNLFVAQGGGTTGRLRWVTLDSPCSRARNVSTVAVYPSKGLRSLALNDDGTYLHLYVGTRDGHVFKLEIRRDALHKCAIAPPPRMDGGRKSRRHALIAIGFAIAVLIVAVCASCLLCSCRRRKWRKMGEATAASSSPTAARIIAIGAAPLCEDVHDHGGTSPRALLAFPQTTLSDSNGDDSERLNPTRVEEFPLSTLSFCTRNFDQSHRIGDAGAFGEVFWGRVALRDVAVKLMRGNLTAAKRKQFVAEANTLSRLHHANLIELIGYCQEGDRAMLVYPFFPGGSLHARLHNRPLVAGVSPFPPLTLFERMRVVLHTAEGIRYLHHGADPPVIHRDIKSSNILLSDGLGKDLRAVVADFGLAKIVKSILKTEPDTSASVSRIVGTPGYMSPEYIKQGRLTEKHDVYAFGVVVFEVITGRSALLGEASGRQTIVDWIRPLFSEEQVNLTTFTVDSSIRDDVIRSSHTRKVVMDALRLARDCTEDKDYLRPSMSTAVERVAAILSEFTMQGGPYSTD</sequence>